<evidence type="ECO:0000256" key="7">
    <source>
        <dbReference type="ARBA" id="ARBA00022723"/>
    </source>
</evidence>
<evidence type="ECO:0000256" key="2">
    <source>
        <dbReference type="ARBA" id="ARBA00004202"/>
    </source>
</evidence>
<evidence type="ECO:0000256" key="8">
    <source>
        <dbReference type="ARBA" id="ARBA00023002"/>
    </source>
</evidence>
<reference evidence="13 14" key="1">
    <citation type="submission" date="2018-07" db="EMBL/GenBank/DDBJ databases">
        <title>Genomic Encyclopedia of Type Strains, Phase IV (KMG-IV): sequencing the most valuable type-strain genomes for metagenomic binning, comparative biology and taxonomic classification.</title>
        <authorList>
            <person name="Goeker M."/>
        </authorList>
    </citation>
    <scope>NUCLEOTIDE SEQUENCE [LARGE SCALE GENOMIC DNA]</scope>
    <source>
        <strain evidence="13 14">DSM 103736</strain>
    </source>
</reference>
<dbReference type="EC" id="1.12.99.6" evidence="5"/>
<dbReference type="AlphaFoldDB" id="A0A370R2D5"/>
<sequence>MSQRITIDPITRIEGHLRIDCEIEDGKVTKAWASGTMWRGMEEIVKGYDPRDAWMILQRICGVCTTTHAIASVRAVESAIGAEVPVNAQYIRNLIVAAHTLHDHIVHFYQLSALDWVDITSALNADPAKCEAMLKGVSTWSLNSEAEFAKVQQKIRDLVASGQLGIFANGYWGHSAMKLPPEVNLIAVAHYLQALECQRDATRIEAVLGGKSPHIQNLAVGGVANPINLDAPSVLNLERLMYIKMFIDRLGDFVEQVYKVDTAVIAAFYPEWLSLGQTSKNYLCVPELPTDGKNGSFLLNGGYIENGDLSTYRPIKSHDDKWLIDGIAESNKHAWYHDDAPLKPWEGKTDPNYTGWQDDGKYSWVKSPTFYGKVVEVGPLADLMCKIAEKHPGTLKHLSELNGVFKALTGQEIQVEQLHSTLGRIVGRTVRSCVMQDTLAQQWQALIDNIGKGDQVAYIKPNIPQDKEVRGVGFLEAPRGMLSHWIVIRDGKIGNYQAVVPTTWNSGPRNFNDEPGPYELSLVGTPVADVHKPLEVVRTVHSFDPCMSCAVHVVDTKGGEVTRVKVL</sequence>
<comment type="cofactor">
    <cofactor evidence="11">
        <name>Fe cation</name>
        <dbReference type="ChEBI" id="CHEBI:24875"/>
    </cofactor>
</comment>
<keyword evidence="8 12" id="KW-0560">Oxidoreductase</keyword>
<evidence type="ECO:0000256" key="10">
    <source>
        <dbReference type="ARBA" id="ARBA00048757"/>
    </source>
</evidence>
<dbReference type="PANTHER" id="PTHR42958">
    <property type="entry name" value="HYDROGENASE-2 LARGE CHAIN"/>
    <property type="match status" value="1"/>
</dbReference>
<accession>A0A370R2D5</accession>
<keyword evidence="14" id="KW-1185">Reference proteome</keyword>
<gene>
    <name evidence="13" type="ORF">C8D90_10130</name>
</gene>
<feature type="binding site" evidence="11">
    <location>
        <position position="64"/>
    </location>
    <ligand>
        <name>Fe cation</name>
        <dbReference type="ChEBI" id="CHEBI:24875"/>
    </ligand>
</feature>
<dbReference type="RefSeq" id="WP_115456398.1">
    <property type="nucleotide sequence ID" value="NZ_QRAP01000001.1"/>
</dbReference>
<dbReference type="GO" id="GO:0033748">
    <property type="term" value="F:hydrogenase (acceptor) activity"/>
    <property type="evidence" value="ECO:0007669"/>
    <property type="project" value="UniProtKB-EC"/>
</dbReference>
<evidence type="ECO:0000256" key="5">
    <source>
        <dbReference type="ARBA" id="ARBA00012082"/>
    </source>
</evidence>
<evidence type="ECO:0000256" key="1">
    <source>
        <dbReference type="ARBA" id="ARBA00001967"/>
    </source>
</evidence>
<dbReference type="InterPro" id="IPR018194">
    <property type="entry name" value="Ni-dep_hyd_lsu_Ni_BS"/>
</dbReference>
<proteinExistence type="inferred from homology"/>
<dbReference type="FunFam" id="1.10.645.10:FF:000002">
    <property type="entry name" value="Hydrogenase 2 large subunit"/>
    <property type="match status" value="1"/>
</dbReference>
<evidence type="ECO:0000256" key="9">
    <source>
        <dbReference type="ARBA" id="ARBA00031163"/>
    </source>
</evidence>
<feature type="binding site" evidence="11">
    <location>
        <position position="546"/>
    </location>
    <ligand>
        <name>Ni(2+)</name>
        <dbReference type="ChEBI" id="CHEBI:49786"/>
    </ligand>
</feature>
<dbReference type="InterPro" id="IPR050867">
    <property type="entry name" value="NiFe/NiFeSe_hydrgnase_LSU"/>
</dbReference>
<evidence type="ECO:0000256" key="12">
    <source>
        <dbReference type="RuleBase" id="RU003896"/>
    </source>
</evidence>
<comment type="subcellular location">
    <subcellularLocation>
        <location evidence="2">Cell membrane</location>
        <topology evidence="2">Peripheral membrane protein</topology>
    </subcellularLocation>
</comment>
<dbReference type="Gene3D" id="1.10.645.10">
    <property type="entry name" value="Cytochrome-c3 Hydrogenase, chain B"/>
    <property type="match status" value="1"/>
</dbReference>
<comment type="catalytic activity">
    <reaction evidence="10">
        <text>H2 + A = AH2</text>
        <dbReference type="Rhea" id="RHEA:12116"/>
        <dbReference type="ChEBI" id="CHEBI:13193"/>
        <dbReference type="ChEBI" id="CHEBI:17499"/>
        <dbReference type="ChEBI" id="CHEBI:18276"/>
        <dbReference type="EC" id="1.12.99.6"/>
    </reaction>
</comment>
<evidence type="ECO:0000256" key="6">
    <source>
        <dbReference type="ARBA" id="ARBA00022596"/>
    </source>
</evidence>
<evidence type="ECO:0000313" key="13">
    <source>
        <dbReference type="EMBL" id="RDK96602.1"/>
    </source>
</evidence>
<dbReference type="OrthoDB" id="9761717at2"/>
<comment type="subunit">
    <text evidence="4">Heterodimer of a large and a small subunit.</text>
</comment>
<feature type="binding site" evidence="11">
    <location>
        <position position="64"/>
    </location>
    <ligand>
        <name>Ni(2+)</name>
        <dbReference type="ChEBI" id="CHEBI:49786"/>
    </ligand>
</feature>
<comment type="similarity">
    <text evidence="3 12">Belongs to the [NiFe]/[NiFeSe] hydrogenase large subunit family.</text>
</comment>
<comment type="caution">
    <text evidence="13">The sequence shown here is derived from an EMBL/GenBank/DDBJ whole genome shotgun (WGS) entry which is preliminary data.</text>
</comment>
<comment type="cofactor">
    <cofactor evidence="1 11">
        <name>Ni(2+)</name>
        <dbReference type="ChEBI" id="CHEBI:49786"/>
    </cofactor>
</comment>
<organism evidence="13 14">
    <name type="scientific">Enterobacillus tribolii</name>
    <dbReference type="NCBI Taxonomy" id="1487935"/>
    <lineage>
        <taxon>Bacteria</taxon>
        <taxon>Pseudomonadati</taxon>
        <taxon>Pseudomonadota</taxon>
        <taxon>Gammaproteobacteria</taxon>
        <taxon>Enterobacterales</taxon>
        <taxon>Hafniaceae</taxon>
        <taxon>Enterobacillus</taxon>
    </lineage>
</organism>
<evidence type="ECO:0000313" key="14">
    <source>
        <dbReference type="Proteomes" id="UP000254848"/>
    </source>
</evidence>
<dbReference type="GO" id="GO:0016151">
    <property type="term" value="F:nickel cation binding"/>
    <property type="evidence" value="ECO:0007669"/>
    <property type="project" value="InterPro"/>
</dbReference>
<dbReference type="SUPFAM" id="SSF56762">
    <property type="entry name" value="HydB/Nqo4-like"/>
    <property type="match status" value="1"/>
</dbReference>
<dbReference type="EMBL" id="QRAP01000001">
    <property type="protein sequence ID" value="RDK96602.1"/>
    <property type="molecule type" value="Genomic_DNA"/>
</dbReference>
<evidence type="ECO:0000256" key="11">
    <source>
        <dbReference type="PIRSR" id="PIRSR601501-1"/>
    </source>
</evidence>
<feature type="binding site" evidence="11">
    <location>
        <position position="552"/>
    </location>
    <ligand>
        <name>Mg(2+)</name>
        <dbReference type="ChEBI" id="CHEBI:18420"/>
    </ligand>
</feature>
<evidence type="ECO:0000256" key="3">
    <source>
        <dbReference type="ARBA" id="ARBA00009292"/>
    </source>
</evidence>
<dbReference type="PANTHER" id="PTHR42958:SF1">
    <property type="entry name" value="HYDROGENASE-2 LARGE CHAIN"/>
    <property type="match status" value="1"/>
</dbReference>
<dbReference type="InterPro" id="IPR001501">
    <property type="entry name" value="Ni-dep_hyd_lsu"/>
</dbReference>
<keyword evidence="6 11" id="KW-0533">Nickel</keyword>
<dbReference type="PROSITE" id="PS00507">
    <property type="entry name" value="NI_HGENASE_L_1"/>
    <property type="match status" value="1"/>
</dbReference>
<feature type="binding site" evidence="11">
    <location>
        <position position="549"/>
    </location>
    <ligand>
        <name>Fe cation</name>
        <dbReference type="ChEBI" id="CHEBI:24875"/>
    </ligand>
</feature>
<dbReference type="Pfam" id="PF00374">
    <property type="entry name" value="NiFeSe_Hases"/>
    <property type="match status" value="1"/>
</dbReference>
<dbReference type="InterPro" id="IPR029014">
    <property type="entry name" value="NiFe-Hase_large"/>
</dbReference>
<evidence type="ECO:0000256" key="4">
    <source>
        <dbReference type="ARBA" id="ARBA00011771"/>
    </source>
</evidence>
<dbReference type="Proteomes" id="UP000254848">
    <property type="component" value="Unassembled WGS sequence"/>
</dbReference>
<protein>
    <recommendedName>
        <fullName evidence="5">hydrogenase (acceptor)</fullName>
        <ecNumber evidence="5">1.12.99.6</ecNumber>
    </recommendedName>
    <alternativeName>
        <fullName evidence="9">NiFe hydrogenase</fullName>
    </alternativeName>
</protein>
<keyword evidence="7 11" id="KW-0479">Metal-binding</keyword>
<feature type="binding site" evidence="11">
    <location>
        <position position="61"/>
    </location>
    <ligand>
        <name>Ni(2+)</name>
        <dbReference type="ChEBI" id="CHEBI:49786"/>
    </ligand>
</feature>
<name>A0A370R2D5_9GAMM</name>
<dbReference type="GO" id="GO:0005886">
    <property type="term" value="C:plasma membrane"/>
    <property type="evidence" value="ECO:0007669"/>
    <property type="project" value="UniProtKB-SubCell"/>
</dbReference>
<dbReference type="PROSITE" id="PS00508">
    <property type="entry name" value="NI_HGENASE_L_2"/>
    <property type="match status" value="1"/>
</dbReference>
<keyword evidence="11" id="KW-0460">Magnesium</keyword>
<feature type="binding site" evidence="11">
    <location>
        <position position="42"/>
    </location>
    <ligand>
        <name>Mg(2+)</name>
        <dbReference type="ChEBI" id="CHEBI:18420"/>
    </ligand>
</feature>
<dbReference type="GO" id="GO:0008901">
    <property type="term" value="F:ferredoxin hydrogenase activity"/>
    <property type="evidence" value="ECO:0007669"/>
    <property type="project" value="InterPro"/>
</dbReference>
<dbReference type="NCBIfam" id="NF007778">
    <property type="entry name" value="PRK10467.1"/>
    <property type="match status" value="1"/>
</dbReference>
<keyword evidence="11" id="KW-0408">Iron</keyword>